<gene>
    <name evidence="6" type="ORF">EDB81DRAFT_671646</name>
</gene>
<evidence type="ECO:0000313" key="7">
    <source>
        <dbReference type="Proteomes" id="UP000738349"/>
    </source>
</evidence>
<evidence type="ECO:0000256" key="4">
    <source>
        <dbReference type="ARBA" id="ARBA00022857"/>
    </source>
</evidence>
<evidence type="ECO:0000256" key="5">
    <source>
        <dbReference type="ARBA" id="ARBA00023002"/>
    </source>
</evidence>
<comment type="caution">
    <text evidence="6">The sequence shown here is derived from an EMBL/GenBank/DDBJ whole genome shotgun (WGS) entry which is preliminary data.</text>
</comment>
<dbReference type="InterPro" id="IPR036188">
    <property type="entry name" value="FAD/NAD-bd_sf"/>
</dbReference>
<evidence type="ECO:0000313" key="6">
    <source>
        <dbReference type="EMBL" id="KAH7111182.1"/>
    </source>
</evidence>
<dbReference type="GO" id="GO:0004499">
    <property type="term" value="F:N,N-dimethylaniline monooxygenase activity"/>
    <property type="evidence" value="ECO:0007669"/>
    <property type="project" value="InterPro"/>
</dbReference>
<comment type="similarity">
    <text evidence="1">Belongs to the FMO family.</text>
</comment>
<dbReference type="EMBL" id="JAGMUV010000042">
    <property type="protein sequence ID" value="KAH7111182.1"/>
    <property type="molecule type" value="Genomic_DNA"/>
</dbReference>
<organism evidence="6 7">
    <name type="scientific">Dactylonectria macrodidyma</name>
    <dbReference type="NCBI Taxonomy" id="307937"/>
    <lineage>
        <taxon>Eukaryota</taxon>
        <taxon>Fungi</taxon>
        <taxon>Dikarya</taxon>
        <taxon>Ascomycota</taxon>
        <taxon>Pezizomycotina</taxon>
        <taxon>Sordariomycetes</taxon>
        <taxon>Hypocreomycetidae</taxon>
        <taxon>Hypocreales</taxon>
        <taxon>Nectriaceae</taxon>
        <taxon>Dactylonectria</taxon>
    </lineage>
</organism>
<keyword evidence="5" id="KW-0560">Oxidoreductase</keyword>
<evidence type="ECO:0000256" key="3">
    <source>
        <dbReference type="ARBA" id="ARBA00022827"/>
    </source>
</evidence>
<dbReference type="GO" id="GO:0050661">
    <property type="term" value="F:NADP binding"/>
    <property type="evidence" value="ECO:0007669"/>
    <property type="project" value="InterPro"/>
</dbReference>
<dbReference type="InterPro" id="IPR020946">
    <property type="entry name" value="Flavin_mOase-like"/>
</dbReference>
<dbReference type="OrthoDB" id="66881at2759"/>
<name>A0A9P9I8U2_9HYPO</name>
<sequence length="541" mass="59577">MDPPQAIQSVAVIGAGPSGLAVARRLLEAGLSVTVFERRAELGGTFVNLSSHHSPGRPLRFYEEAPESGLSRVDLSQTGPLRYGGGQEYINFPSPCYQSLKTNLITPIMSLGDFAHPEGTRLFVPHHHILDYLHIFAREFGITPQVRCSTSVVNLSKLANNCWTVTVEPTGAVEELLVDRISSHYAATEEFNAVVVCNGHYDVPRMPSTPGLDAWTSRWQTSVMHSRYYRDNKPFASKTVLVVGSGVSAFDLGKEVALAAKKVIQAKRSRPADDGREADEKLIEEFTRSTLPENMIQVAEISRFGCTDGITSMADAEVALMDGTSLSGVDFVLLCTGYRYSAPFLRDNSSTGRGETNKTDILSNLISADGSEMRNLHQDIFFIPDPTLAFAGVPQYITTFRIFDFQALAIAAVFGRKATLPTRVEMQAAFARRMATRSSPVTLNFLGSTKELSYIRSIADWINAPEILSAAKAIEKLAQYTKRHAVEICKSRLMEGREHTNEADLLAFERLLDRKMAILSRELSKLQAQGAFGVEIAMERV</sequence>
<dbReference type="PANTHER" id="PTHR23023">
    <property type="entry name" value="DIMETHYLANILINE MONOOXYGENASE"/>
    <property type="match status" value="1"/>
</dbReference>
<dbReference type="PRINTS" id="PR00419">
    <property type="entry name" value="ADXRDTASE"/>
</dbReference>
<dbReference type="InterPro" id="IPR000960">
    <property type="entry name" value="Flavin_mOase"/>
</dbReference>
<dbReference type="Pfam" id="PF13450">
    <property type="entry name" value="NAD_binding_8"/>
    <property type="match status" value="1"/>
</dbReference>
<evidence type="ECO:0000256" key="2">
    <source>
        <dbReference type="ARBA" id="ARBA00022630"/>
    </source>
</evidence>
<protein>
    <recommendedName>
        <fullName evidence="8">FAD/NAD(P)-binding domain-containing protein</fullName>
    </recommendedName>
</protein>
<evidence type="ECO:0008006" key="8">
    <source>
        <dbReference type="Google" id="ProtNLM"/>
    </source>
</evidence>
<proteinExistence type="inferred from homology"/>
<accession>A0A9P9I8U2</accession>
<keyword evidence="4" id="KW-0521">NADP</keyword>
<dbReference type="InterPro" id="IPR050346">
    <property type="entry name" value="FMO-like"/>
</dbReference>
<dbReference type="AlphaFoldDB" id="A0A9P9I8U2"/>
<dbReference type="Pfam" id="PF00743">
    <property type="entry name" value="FMO-like"/>
    <property type="match status" value="1"/>
</dbReference>
<dbReference type="Gene3D" id="3.50.50.60">
    <property type="entry name" value="FAD/NAD(P)-binding domain"/>
    <property type="match status" value="2"/>
</dbReference>
<keyword evidence="2" id="KW-0285">Flavoprotein</keyword>
<dbReference type="PIRSF" id="PIRSF000332">
    <property type="entry name" value="FMO"/>
    <property type="match status" value="1"/>
</dbReference>
<keyword evidence="3" id="KW-0274">FAD</keyword>
<dbReference type="Proteomes" id="UP000738349">
    <property type="component" value="Unassembled WGS sequence"/>
</dbReference>
<dbReference type="GO" id="GO:0050660">
    <property type="term" value="F:flavin adenine dinucleotide binding"/>
    <property type="evidence" value="ECO:0007669"/>
    <property type="project" value="InterPro"/>
</dbReference>
<reference evidence="6" key="1">
    <citation type="journal article" date="2021" name="Nat. Commun.">
        <title>Genetic determinants of endophytism in the Arabidopsis root mycobiome.</title>
        <authorList>
            <person name="Mesny F."/>
            <person name="Miyauchi S."/>
            <person name="Thiergart T."/>
            <person name="Pickel B."/>
            <person name="Atanasova L."/>
            <person name="Karlsson M."/>
            <person name="Huettel B."/>
            <person name="Barry K.W."/>
            <person name="Haridas S."/>
            <person name="Chen C."/>
            <person name="Bauer D."/>
            <person name="Andreopoulos W."/>
            <person name="Pangilinan J."/>
            <person name="LaButti K."/>
            <person name="Riley R."/>
            <person name="Lipzen A."/>
            <person name="Clum A."/>
            <person name="Drula E."/>
            <person name="Henrissat B."/>
            <person name="Kohler A."/>
            <person name="Grigoriev I.V."/>
            <person name="Martin F.M."/>
            <person name="Hacquard S."/>
        </authorList>
    </citation>
    <scope>NUCLEOTIDE SEQUENCE</scope>
    <source>
        <strain evidence="6">MPI-CAGE-AT-0147</strain>
    </source>
</reference>
<dbReference type="SUPFAM" id="SSF51905">
    <property type="entry name" value="FAD/NAD(P)-binding domain"/>
    <property type="match status" value="1"/>
</dbReference>
<evidence type="ECO:0000256" key="1">
    <source>
        <dbReference type="ARBA" id="ARBA00009183"/>
    </source>
</evidence>
<keyword evidence="7" id="KW-1185">Reference proteome</keyword>